<dbReference type="GO" id="GO:0019856">
    <property type="term" value="P:pyrimidine nucleobase biosynthetic process"/>
    <property type="evidence" value="ECO:0007669"/>
    <property type="project" value="TreeGrafter"/>
</dbReference>
<dbReference type="UniPathway" id="UPA00159">
    <property type="reaction ID" value="UER00277"/>
</dbReference>
<dbReference type="InterPro" id="IPR027417">
    <property type="entry name" value="P-loop_NTPase"/>
</dbReference>
<evidence type="ECO:0000256" key="1">
    <source>
        <dbReference type="ARBA" id="ARBA00005171"/>
    </source>
</evidence>
<dbReference type="FunFam" id="3.40.50.880:FF:000002">
    <property type="entry name" value="CTP synthase"/>
    <property type="match status" value="1"/>
</dbReference>
<evidence type="ECO:0000259" key="10">
    <source>
        <dbReference type="Pfam" id="PF00117"/>
    </source>
</evidence>
<dbReference type="InterPro" id="IPR017456">
    <property type="entry name" value="CTP_synthase_N"/>
</dbReference>
<keyword evidence="7" id="KW-0315">Glutamine amidotransferase</keyword>
<dbReference type="EC" id="6.3.4.2" evidence="3"/>
<evidence type="ECO:0000313" key="13">
    <source>
        <dbReference type="Proteomes" id="UP000536534"/>
    </source>
</evidence>
<protein>
    <recommendedName>
        <fullName evidence="3">CTP synthase (glutamine hydrolyzing)</fullName>
        <ecNumber evidence="3">6.3.4.2</ecNumber>
    </recommendedName>
</protein>
<dbReference type="PROSITE" id="PS51273">
    <property type="entry name" value="GATASE_TYPE_1"/>
    <property type="match status" value="1"/>
</dbReference>
<feature type="domain" description="CTP synthase N-terminal" evidence="11">
    <location>
        <begin position="1"/>
        <end position="77"/>
    </location>
</feature>
<dbReference type="Pfam" id="PF00117">
    <property type="entry name" value="GATase"/>
    <property type="match status" value="1"/>
</dbReference>
<evidence type="ECO:0000256" key="8">
    <source>
        <dbReference type="ARBA" id="ARBA00022975"/>
    </source>
</evidence>
<name>A0A7X7R7Y3_9RHOO</name>
<feature type="domain" description="Glutamine amidotransferase" evidence="10">
    <location>
        <begin position="113"/>
        <end position="347"/>
    </location>
</feature>
<evidence type="ECO:0000256" key="5">
    <source>
        <dbReference type="ARBA" id="ARBA00022741"/>
    </source>
</evidence>
<dbReference type="Pfam" id="PF06418">
    <property type="entry name" value="CTP_synth_N"/>
    <property type="match status" value="1"/>
</dbReference>
<dbReference type="InterPro" id="IPR029062">
    <property type="entry name" value="Class_I_gatase-like"/>
</dbReference>
<comment type="catalytic activity">
    <reaction evidence="9">
        <text>UTP + L-glutamine + ATP + H2O = CTP + L-glutamate + ADP + phosphate + 2 H(+)</text>
        <dbReference type="Rhea" id="RHEA:26426"/>
        <dbReference type="ChEBI" id="CHEBI:15377"/>
        <dbReference type="ChEBI" id="CHEBI:15378"/>
        <dbReference type="ChEBI" id="CHEBI:29985"/>
        <dbReference type="ChEBI" id="CHEBI:30616"/>
        <dbReference type="ChEBI" id="CHEBI:37563"/>
        <dbReference type="ChEBI" id="CHEBI:43474"/>
        <dbReference type="ChEBI" id="CHEBI:46398"/>
        <dbReference type="ChEBI" id="CHEBI:58359"/>
        <dbReference type="ChEBI" id="CHEBI:456216"/>
        <dbReference type="EC" id="6.3.4.2"/>
    </reaction>
</comment>
<evidence type="ECO:0000256" key="4">
    <source>
        <dbReference type="ARBA" id="ARBA00022598"/>
    </source>
</evidence>
<keyword evidence="5" id="KW-0547">Nucleotide-binding</keyword>
<dbReference type="InterPro" id="IPR017926">
    <property type="entry name" value="GATASE"/>
</dbReference>
<dbReference type="Gene3D" id="3.40.50.300">
    <property type="entry name" value="P-loop containing nucleotide triphosphate hydrolases"/>
    <property type="match status" value="1"/>
</dbReference>
<dbReference type="GO" id="GO:0003883">
    <property type="term" value="F:CTP synthase activity"/>
    <property type="evidence" value="ECO:0007669"/>
    <property type="project" value="UniProtKB-EC"/>
</dbReference>
<dbReference type="CDD" id="cd01746">
    <property type="entry name" value="GATase1_CTP_Synthase"/>
    <property type="match status" value="1"/>
</dbReference>
<gene>
    <name evidence="12" type="ORF">GX576_09665</name>
</gene>
<dbReference type="InterPro" id="IPR004468">
    <property type="entry name" value="CTP_synthase"/>
</dbReference>
<dbReference type="PANTHER" id="PTHR11550:SF0">
    <property type="entry name" value="CTP SYNTHASE-RELATED"/>
    <property type="match status" value="1"/>
</dbReference>
<keyword evidence="4 12" id="KW-0436">Ligase</keyword>
<dbReference type="GO" id="GO:0044210">
    <property type="term" value="P:'de novo' CTP biosynthetic process"/>
    <property type="evidence" value="ECO:0007669"/>
    <property type="project" value="UniProtKB-UniPathway"/>
</dbReference>
<evidence type="ECO:0000256" key="9">
    <source>
        <dbReference type="ARBA" id="ARBA00047781"/>
    </source>
</evidence>
<dbReference type="GO" id="GO:0005829">
    <property type="term" value="C:cytosol"/>
    <property type="evidence" value="ECO:0007669"/>
    <property type="project" value="TreeGrafter"/>
</dbReference>
<evidence type="ECO:0000313" key="12">
    <source>
        <dbReference type="EMBL" id="NLF54640.1"/>
    </source>
</evidence>
<dbReference type="SUPFAM" id="SSF52317">
    <property type="entry name" value="Class I glutamine amidotransferase-like"/>
    <property type="match status" value="1"/>
</dbReference>
<dbReference type="SUPFAM" id="SSF52540">
    <property type="entry name" value="P-loop containing nucleoside triphosphate hydrolases"/>
    <property type="match status" value="1"/>
</dbReference>
<dbReference type="GO" id="GO:0005524">
    <property type="term" value="F:ATP binding"/>
    <property type="evidence" value="ECO:0007669"/>
    <property type="project" value="UniProtKB-KW"/>
</dbReference>
<dbReference type="EMBL" id="JAAYYV010000248">
    <property type="protein sequence ID" value="NLF54640.1"/>
    <property type="molecule type" value="Genomic_DNA"/>
</dbReference>
<dbReference type="NCBIfam" id="NF003792">
    <property type="entry name" value="PRK05380.1"/>
    <property type="match status" value="1"/>
</dbReference>
<comment type="similarity">
    <text evidence="2">Belongs to the CTP synthase family.</text>
</comment>
<evidence type="ECO:0000259" key="11">
    <source>
        <dbReference type="Pfam" id="PF06418"/>
    </source>
</evidence>
<dbReference type="InterPro" id="IPR033828">
    <property type="entry name" value="GATase1_CTP_Synthase"/>
</dbReference>
<dbReference type="PANTHER" id="PTHR11550">
    <property type="entry name" value="CTP SYNTHASE"/>
    <property type="match status" value="1"/>
</dbReference>
<dbReference type="AlphaFoldDB" id="A0A7X7R7Y3"/>
<keyword evidence="6" id="KW-0067">ATP-binding</keyword>
<dbReference type="NCBIfam" id="TIGR00337">
    <property type="entry name" value="PyrG"/>
    <property type="match status" value="1"/>
</dbReference>
<evidence type="ECO:0000256" key="7">
    <source>
        <dbReference type="ARBA" id="ARBA00022962"/>
    </source>
</evidence>
<evidence type="ECO:0000256" key="3">
    <source>
        <dbReference type="ARBA" id="ARBA00012291"/>
    </source>
</evidence>
<evidence type="ECO:0000256" key="2">
    <source>
        <dbReference type="ARBA" id="ARBA00007533"/>
    </source>
</evidence>
<dbReference type="GO" id="GO:0042802">
    <property type="term" value="F:identical protein binding"/>
    <property type="evidence" value="ECO:0007669"/>
    <property type="project" value="TreeGrafter"/>
</dbReference>
<comment type="caution">
    <text evidence="12">The sequence shown here is derived from an EMBL/GenBank/DDBJ whole genome shotgun (WGS) entry which is preliminary data.</text>
</comment>
<keyword evidence="8" id="KW-0665">Pyrimidine biosynthesis</keyword>
<dbReference type="Proteomes" id="UP000536534">
    <property type="component" value="Unassembled WGS sequence"/>
</dbReference>
<dbReference type="Gene3D" id="3.40.50.880">
    <property type="match status" value="1"/>
</dbReference>
<feature type="non-terminal residue" evidence="12">
    <location>
        <position position="1"/>
    </location>
</feature>
<comment type="pathway">
    <text evidence="1">Pyrimidine metabolism; CTP biosynthesis via de novo pathway; CTP from UDP: step 2/2.</text>
</comment>
<sequence>PTQHSVKELREIGIQPDILMCRSDRPVPEDERRKIALFCNVMPEAVIEVLDADSIYKIPGMLHDQMLDQIVCHKLDILARAADLSVWEKLIRALENPKAAVDVAFVGKYVDLTESYKSLIEALNHAGMHTESKVNIHYIDSEDIERDGCGVLAKMDAILVPGGFGKRGTEGKIAAIRFARENKVPYLGICLGMQLAVVEFARDVAGMDGAHSTEFERDTAYPVIGLITEWKDRSGRLEKRSAESDLGGTMRLGGQLCLLKEGSLAREVYGAAEITERHRHRYEVNNSLLSKLEGKGLVVSGRAPVTDLCEMVELPAEVHPWFVGCQFHPEFTSNPRKGHPLFTAYVKAALARKAAQAEGVRNETV</sequence>
<reference evidence="12 13" key="1">
    <citation type="journal article" date="2020" name="Biotechnol. Biofuels">
        <title>New insights from the biogas microbiome by comprehensive genome-resolved metagenomics of nearly 1600 species originating from multiple anaerobic digesters.</title>
        <authorList>
            <person name="Campanaro S."/>
            <person name="Treu L."/>
            <person name="Rodriguez-R L.M."/>
            <person name="Kovalovszki A."/>
            <person name="Ziels R.M."/>
            <person name="Maus I."/>
            <person name="Zhu X."/>
            <person name="Kougias P.G."/>
            <person name="Basile A."/>
            <person name="Luo G."/>
            <person name="Schluter A."/>
            <person name="Konstantinidis K.T."/>
            <person name="Angelidaki I."/>
        </authorList>
    </citation>
    <scope>NUCLEOTIDE SEQUENCE [LARGE SCALE GENOMIC DNA]</scope>
    <source>
        <strain evidence="12">AS06rmzACSIP_256</strain>
    </source>
</reference>
<organism evidence="12 13">
    <name type="scientific">Thauera phenolivorans</name>
    <dbReference type="NCBI Taxonomy" id="1792543"/>
    <lineage>
        <taxon>Bacteria</taxon>
        <taxon>Pseudomonadati</taxon>
        <taxon>Pseudomonadota</taxon>
        <taxon>Betaproteobacteria</taxon>
        <taxon>Rhodocyclales</taxon>
        <taxon>Zoogloeaceae</taxon>
        <taxon>Thauera</taxon>
    </lineage>
</organism>
<evidence type="ECO:0000256" key="6">
    <source>
        <dbReference type="ARBA" id="ARBA00022840"/>
    </source>
</evidence>
<accession>A0A7X7R7Y3</accession>
<proteinExistence type="inferred from homology"/>